<dbReference type="InterPro" id="IPR000253">
    <property type="entry name" value="FHA_dom"/>
</dbReference>
<evidence type="ECO:0000313" key="4">
    <source>
        <dbReference type="Proteomes" id="UP000217895"/>
    </source>
</evidence>
<name>A0A1Z4JBJ2_LEPBY</name>
<keyword evidence="4" id="KW-1185">Reference proteome</keyword>
<gene>
    <name evidence="3" type="ORF">NIES2135_09690</name>
</gene>
<dbReference type="Pfam" id="PF00498">
    <property type="entry name" value="FHA"/>
    <property type="match status" value="1"/>
</dbReference>
<evidence type="ECO:0000256" key="1">
    <source>
        <dbReference type="SAM" id="MobiDB-lite"/>
    </source>
</evidence>
<dbReference type="AlphaFoldDB" id="A0A1Z4JBJ2"/>
<feature type="compositionally biased region" description="Low complexity" evidence="1">
    <location>
        <begin position="56"/>
        <end position="69"/>
    </location>
</feature>
<accession>A0A1Z4JBJ2</accession>
<evidence type="ECO:0000259" key="2">
    <source>
        <dbReference type="PROSITE" id="PS50006"/>
    </source>
</evidence>
<protein>
    <submittedName>
        <fullName evidence="3">FHA domain-containing protein</fullName>
    </submittedName>
</protein>
<dbReference type="Proteomes" id="UP000217895">
    <property type="component" value="Chromosome"/>
</dbReference>
<sequence length="202" mass="21477">MINCPVCDASVSEQDDVCSECGTTLTPAKPLDPPQADSPVLETPITDPPDAEVEATDATPAEEPTPTVPSSTDIDPAPQPAPVTNGSARIVFRSNGVATSEAFPIHGNQVVIGRFDPESGPVDIDLGRLPASAIDHISRNHAEITKDPMGRWLLKDLATKNGTFLRSVGQAKWERVASEQASPIQNGDEIAFGNVQFEFHVD</sequence>
<feature type="region of interest" description="Disordered" evidence="1">
    <location>
        <begin position="20"/>
        <end position="85"/>
    </location>
</feature>
<dbReference type="Gene3D" id="2.60.200.20">
    <property type="match status" value="1"/>
</dbReference>
<dbReference type="CDD" id="cd00060">
    <property type="entry name" value="FHA"/>
    <property type="match status" value="1"/>
</dbReference>
<organism evidence="3 4">
    <name type="scientific">Leptolyngbya boryana NIES-2135</name>
    <dbReference type="NCBI Taxonomy" id="1973484"/>
    <lineage>
        <taxon>Bacteria</taxon>
        <taxon>Bacillati</taxon>
        <taxon>Cyanobacteriota</taxon>
        <taxon>Cyanophyceae</taxon>
        <taxon>Leptolyngbyales</taxon>
        <taxon>Leptolyngbyaceae</taxon>
        <taxon>Leptolyngbya group</taxon>
        <taxon>Leptolyngbya</taxon>
    </lineage>
</organism>
<proteinExistence type="predicted"/>
<dbReference type="EMBL" id="AP018203">
    <property type="protein sequence ID" value="BAY54155.1"/>
    <property type="molecule type" value="Genomic_DNA"/>
</dbReference>
<dbReference type="InterPro" id="IPR008984">
    <property type="entry name" value="SMAD_FHA_dom_sf"/>
</dbReference>
<dbReference type="PROSITE" id="PS50006">
    <property type="entry name" value="FHA_DOMAIN"/>
    <property type="match status" value="1"/>
</dbReference>
<evidence type="ECO:0000313" key="3">
    <source>
        <dbReference type="EMBL" id="BAY54155.1"/>
    </source>
</evidence>
<feature type="domain" description="FHA" evidence="2">
    <location>
        <begin position="110"/>
        <end position="170"/>
    </location>
</feature>
<reference evidence="3 4" key="1">
    <citation type="submission" date="2017-06" db="EMBL/GenBank/DDBJ databases">
        <title>Genome sequencing of cyanobaciteial culture collection at National Institute for Environmental Studies (NIES).</title>
        <authorList>
            <person name="Hirose Y."/>
            <person name="Shimura Y."/>
            <person name="Fujisawa T."/>
            <person name="Nakamura Y."/>
            <person name="Kawachi M."/>
        </authorList>
    </citation>
    <scope>NUCLEOTIDE SEQUENCE [LARGE SCALE GENOMIC DNA]</scope>
    <source>
        <strain evidence="3 4">NIES-2135</strain>
    </source>
</reference>
<dbReference type="SUPFAM" id="SSF49879">
    <property type="entry name" value="SMAD/FHA domain"/>
    <property type="match status" value="1"/>
</dbReference>